<gene>
    <name evidence="4" type="ORF">NLI96_g10115</name>
</gene>
<evidence type="ECO:0000256" key="2">
    <source>
        <dbReference type="ARBA" id="ARBA00022857"/>
    </source>
</evidence>
<dbReference type="InterPro" id="IPR020904">
    <property type="entry name" value="Sc_DH/Rdtase_CS"/>
</dbReference>
<dbReference type="GO" id="GO:0048038">
    <property type="term" value="F:quinone binding"/>
    <property type="evidence" value="ECO:0007669"/>
    <property type="project" value="TreeGrafter"/>
</dbReference>
<comment type="caution">
    <text evidence="4">The sequence shown here is derived from an EMBL/GenBank/DDBJ whole genome shotgun (WGS) entry which is preliminary data.</text>
</comment>
<evidence type="ECO:0000256" key="1">
    <source>
        <dbReference type="ARBA" id="ARBA00006484"/>
    </source>
</evidence>
<dbReference type="AlphaFoldDB" id="A0AAD5UWH8"/>
<name>A0AAD5UWH8_9APHY</name>
<comment type="similarity">
    <text evidence="1 3">Belongs to the short-chain dehydrogenases/reductases (SDR) family.</text>
</comment>
<evidence type="ECO:0000256" key="3">
    <source>
        <dbReference type="RuleBase" id="RU000363"/>
    </source>
</evidence>
<dbReference type="PANTHER" id="PTHR42760:SF121">
    <property type="entry name" value="3-OXOACYL-(ACYL-CARRIER-PROTEIN) REDUCTASE"/>
    <property type="match status" value="1"/>
</dbReference>
<dbReference type="GO" id="GO:0016616">
    <property type="term" value="F:oxidoreductase activity, acting on the CH-OH group of donors, NAD or NADP as acceptor"/>
    <property type="evidence" value="ECO:0007669"/>
    <property type="project" value="TreeGrafter"/>
</dbReference>
<reference evidence="4" key="1">
    <citation type="submission" date="2022-07" db="EMBL/GenBank/DDBJ databases">
        <title>Genome Sequence of Physisporinus lineatus.</title>
        <authorList>
            <person name="Buettner E."/>
        </authorList>
    </citation>
    <scope>NUCLEOTIDE SEQUENCE</scope>
    <source>
        <strain evidence="4">VT162</strain>
    </source>
</reference>
<dbReference type="PANTHER" id="PTHR42760">
    <property type="entry name" value="SHORT-CHAIN DEHYDROGENASES/REDUCTASES FAMILY MEMBER"/>
    <property type="match status" value="1"/>
</dbReference>
<dbReference type="PRINTS" id="PR00080">
    <property type="entry name" value="SDRFAMILY"/>
</dbReference>
<dbReference type="SUPFAM" id="SSF51735">
    <property type="entry name" value="NAD(P)-binding Rossmann-fold domains"/>
    <property type="match status" value="1"/>
</dbReference>
<evidence type="ECO:0000313" key="5">
    <source>
        <dbReference type="Proteomes" id="UP001212997"/>
    </source>
</evidence>
<protein>
    <submittedName>
        <fullName evidence="4">Uncharacterized protein</fullName>
    </submittedName>
</protein>
<dbReference type="Gene3D" id="3.40.50.720">
    <property type="entry name" value="NAD(P)-binding Rossmann-like Domain"/>
    <property type="match status" value="1"/>
</dbReference>
<accession>A0AAD5UWH8</accession>
<dbReference type="PRINTS" id="PR00081">
    <property type="entry name" value="GDHRDH"/>
</dbReference>
<sequence>MATSVPHTAYSPRVAIITGAAQGIGRETALRLAEDGLDVALNDIPSKTKALQGLVDEIKAKGRNSIFIVGDVSSEEDVKNIVSTTAEKLGSVDVMVANAGIGAAAELLEMEVAEFDRVIAINVRGVMLSYKYAAEQMVKQGRGGRIIGASSVLGKQGGPGFTAYSASKFAVRGMTQAAAKELAPHAITVNAYAPGVIKTDMINHPQDNELGGPGGVLKWRLGLQPDAPDADPSVIASIVSYLVKPEAYFITGQAIPVTGGVYME</sequence>
<dbReference type="InterPro" id="IPR036291">
    <property type="entry name" value="NAD(P)-bd_dom_sf"/>
</dbReference>
<dbReference type="Proteomes" id="UP001212997">
    <property type="component" value="Unassembled WGS sequence"/>
</dbReference>
<dbReference type="GO" id="GO:0006633">
    <property type="term" value="P:fatty acid biosynthetic process"/>
    <property type="evidence" value="ECO:0007669"/>
    <property type="project" value="TreeGrafter"/>
</dbReference>
<keyword evidence="5" id="KW-1185">Reference proteome</keyword>
<organism evidence="4 5">
    <name type="scientific">Meripilus lineatus</name>
    <dbReference type="NCBI Taxonomy" id="2056292"/>
    <lineage>
        <taxon>Eukaryota</taxon>
        <taxon>Fungi</taxon>
        <taxon>Dikarya</taxon>
        <taxon>Basidiomycota</taxon>
        <taxon>Agaricomycotina</taxon>
        <taxon>Agaricomycetes</taxon>
        <taxon>Polyporales</taxon>
        <taxon>Meripilaceae</taxon>
        <taxon>Meripilus</taxon>
    </lineage>
</organism>
<dbReference type="FunFam" id="3.40.50.720:FF:000084">
    <property type="entry name" value="Short-chain dehydrogenase reductase"/>
    <property type="match status" value="1"/>
</dbReference>
<dbReference type="EMBL" id="JANAWD010000551">
    <property type="protein sequence ID" value="KAJ3477940.1"/>
    <property type="molecule type" value="Genomic_DNA"/>
</dbReference>
<dbReference type="Pfam" id="PF00106">
    <property type="entry name" value="adh_short"/>
    <property type="match status" value="1"/>
</dbReference>
<dbReference type="InterPro" id="IPR002347">
    <property type="entry name" value="SDR_fam"/>
</dbReference>
<dbReference type="PROSITE" id="PS00061">
    <property type="entry name" value="ADH_SHORT"/>
    <property type="match status" value="1"/>
</dbReference>
<proteinExistence type="inferred from homology"/>
<evidence type="ECO:0000313" key="4">
    <source>
        <dbReference type="EMBL" id="KAJ3477940.1"/>
    </source>
</evidence>
<keyword evidence="2" id="KW-0521">NADP</keyword>